<dbReference type="InterPro" id="IPR024700">
    <property type="entry name" value="UCP020217"/>
</dbReference>
<accession>A0A1W1VXY8</accession>
<keyword evidence="2" id="KW-1185">Reference proteome</keyword>
<dbReference type="AlphaFoldDB" id="A0A1W1VXY8"/>
<keyword evidence="1" id="KW-0808">Transferase</keyword>
<dbReference type="RefSeq" id="WP_084665762.1">
    <property type="nucleotide sequence ID" value="NZ_LT838272.1"/>
</dbReference>
<protein>
    <submittedName>
        <fullName evidence="1">Predicted nucleotidyltransferase</fullName>
    </submittedName>
</protein>
<proteinExistence type="predicted"/>
<name>A0A1W1VXY8_9FIRM</name>
<organism evidence="1 2">
    <name type="scientific">Thermanaeromonas toyohensis ToBE</name>
    <dbReference type="NCBI Taxonomy" id="698762"/>
    <lineage>
        <taxon>Bacteria</taxon>
        <taxon>Bacillati</taxon>
        <taxon>Bacillota</taxon>
        <taxon>Clostridia</taxon>
        <taxon>Neomoorellales</taxon>
        <taxon>Neomoorellaceae</taxon>
        <taxon>Thermanaeromonas</taxon>
    </lineage>
</organism>
<dbReference type="Proteomes" id="UP000192569">
    <property type="component" value="Chromosome I"/>
</dbReference>
<evidence type="ECO:0000313" key="2">
    <source>
        <dbReference type="Proteomes" id="UP000192569"/>
    </source>
</evidence>
<dbReference type="STRING" id="698762.SAMN00808754_2201"/>
<dbReference type="Gene3D" id="3.30.460.10">
    <property type="entry name" value="Beta Polymerase, domain 2"/>
    <property type="match status" value="1"/>
</dbReference>
<reference evidence="1 2" key="1">
    <citation type="submission" date="2017-04" db="EMBL/GenBank/DDBJ databases">
        <authorList>
            <person name="Afonso C.L."/>
            <person name="Miller P.J."/>
            <person name="Scott M.A."/>
            <person name="Spackman E."/>
            <person name="Goraichik I."/>
            <person name="Dimitrov K.M."/>
            <person name="Suarez D.L."/>
            <person name="Swayne D.E."/>
        </authorList>
    </citation>
    <scope>NUCLEOTIDE SEQUENCE [LARGE SCALE GENOMIC DNA]</scope>
    <source>
        <strain evidence="1 2">ToBE</strain>
    </source>
</reference>
<dbReference type="EMBL" id="LT838272">
    <property type="protein sequence ID" value="SMB98206.1"/>
    <property type="molecule type" value="Genomic_DNA"/>
</dbReference>
<sequence>MKAEEWAHYYKEKYPLSFARDDDDLTLRYKKAWKLAGEAAALLKERFGARKVVVFGSLTDRSRFKRSSDIDLAAWGIPDERFYAAVGAVTGLSAEFKVDLVDAMECPERIRRGIESEGIEV</sequence>
<dbReference type="OrthoDB" id="37820at2"/>
<gene>
    <name evidence="1" type="ORF">SAMN00808754_2201</name>
</gene>
<dbReference type="CDD" id="cd05403">
    <property type="entry name" value="NT_KNTase_like"/>
    <property type="match status" value="1"/>
</dbReference>
<dbReference type="SUPFAM" id="SSF81301">
    <property type="entry name" value="Nucleotidyltransferase"/>
    <property type="match status" value="1"/>
</dbReference>
<dbReference type="PIRSF" id="PIRSF020217">
    <property type="entry name" value="UCP020217"/>
    <property type="match status" value="1"/>
</dbReference>
<dbReference type="GO" id="GO:0016740">
    <property type="term" value="F:transferase activity"/>
    <property type="evidence" value="ECO:0007669"/>
    <property type="project" value="UniProtKB-KW"/>
</dbReference>
<dbReference type="InterPro" id="IPR043519">
    <property type="entry name" value="NT_sf"/>
</dbReference>
<evidence type="ECO:0000313" key="1">
    <source>
        <dbReference type="EMBL" id="SMB98206.1"/>
    </source>
</evidence>